<dbReference type="EMBL" id="CAJPWZ010002684">
    <property type="protein sequence ID" value="CAG2242801.1"/>
    <property type="molecule type" value="Genomic_DNA"/>
</dbReference>
<reference evidence="2" key="1">
    <citation type="submission" date="2021-03" db="EMBL/GenBank/DDBJ databases">
        <authorList>
            <person name="Bekaert M."/>
        </authorList>
    </citation>
    <scope>NUCLEOTIDE SEQUENCE</scope>
</reference>
<accession>A0A8S3UK62</accession>
<keyword evidence="1" id="KW-1133">Transmembrane helix</keyword>
<dbReference type="Proteomes" id="UP000683360">
    <property type="component" value="Unassembled WGS sequence"/>
</dbReference>
<evidence type="ECO:0000313" key="2">
    <source>
        <dbReference type="EMBL" id="CAG2242801.1"/>
    </source>
</evidence>
<comment type="caution">
    <text evidence="2">The sequence shown here is derived from an EMBL/GenBank/DDBJ whole genome shotgun (WGS) entry which is preliminary data.</text>
</comment>
<keyword evidence="1" id="KW-0812">Transmembrane</keyword>
<sequence length="932" mass="106016">MDKNIKKSVTLSYWLVLIVLILFEHPAAGKFERDTYWLVLIVLILFEHPAGKFQRDTYWLVLIVLILFEHPAGKFERYTHWLVLIVLILFEHPAGKFERDTYWLVLIVLILFEHSAGKFERNTYWLVLIVLILFEHPAGKFERDTYWLVLIVLILFEHSAGKFERDTYWLVLIVLILFEHPAGKFKRDTYWLVLIVLILFEHPAAVALTVSGVSYENHVDYDQADAPDTCSPWEEFDGTECVCASSSAGCTDEGGMVCDDQGGQYRSSCYFSLQMCQQNISIDDNIVSCGACDTLRLTGGKNYPKGVTLAKFTRQGPEAGLATRYKSINDNETEVFFVPKLNAWTIGKSTINGSFVSMIQPINASFPGDGVPGMLIPNKNGTDITWELDETFRLECVKDHLPGVRVKRFIFMAIFAAVSVITAATTTTLHVVQSKKGCLYYPSVCSMRNEIKNHLLPSLKKDKERFLTLYGQPKEFESVVDKIHDQIQIIQERIIKIPELHTTLNISLSSLVQTYSSMKHDFPQLNNFLSHYDDWLSSVLSAAGNDVAMLPMEVLMAMPALVAESATSMALAMSGIGAVLSFAFGIVDVVSSVLDEKKVRNQLQSNKNVLIRARTKLDRAFNDMKSFQNKFCQYVVKYLEELSALSNPSNLKTLQQHYLQPIVNKLSGNIESLKHKIVEVKETKAFLDEINRKVKQQNQDPVVIFRFIKRSMPVRTKKMFSNLFDLLKFISKSVLPTKSCYWGQNLDQIRRGLTTVHNYMNVPVCSSNELSLIGNAIKTAVHNHEAICKIHRQVRGSVFRNKYQTVRFIADNLLPTEHCYWGYDLDDIRGTPNTTEVSNAKVDSSLLSTLHNLESVGQIVLARNMMEGMYAIHSTKWQNFLLCHVWKNPAVLRALHCTSFTASSTCIPRHLVSSHADNEQNFNLFIPIRFLY</sequence>
<protein>
    <submittedName>
        <fullName evidence="2">Uncharacterized protein</fullName>
    </submittedName>
</protein>
<name>A0A8S3UK62_MYTED</name>
<feature type="transmembrane region" description="Helical" evidence="1">
    <location>
        <begin position="12"/>
        <end position="29"/>
    </location>
</feature>
<organism evidence="2 3">
    <name type="scientific">Mytilus edulis</name>
    <name type="common">Blue mussel</name>
    <dbReference type="NCBI Taxonomy" id="6550"/>
    <lineage>
        <taxon>Eukaryota</taxon>
        <taxon>Metazoa</taxon>
        <taxon>Spiralia</taxon>
        <taxon>Lophotrochozoa</taxon>
        <taxon>Mollusca</taxon>
        <taxon>Bivalvia</taxon>
        <taxon>Autobranchia</taxon>
        <taxon>Pteriomorphia</taxon>
        <taxon>Mytilida</taxon>
        <taxon>Mytiloidea</taxon>
        <taxon>Mytilidae</taxon>
        <taxon>Mytilinae</taxon>
        <taxon>Mytilus</taxon>
    </lineage>
</organism>
<dbReference type="PROSITE" id="PS50096">
    <property type="entry name" value="IQ"/>
    <property type="match status" value="1"/>
</dbReference>
<evidence type="ECO:0000256" key="1">
    <source>
        <dbReference type="SAM" id="Phobius"/>
    </source>
</evidence>
<dbReference type="AlphaFoldDB" id="A0A8S3UK62"/>
<proteinExistence type="predicted"/>
<keyword evidence="3" id="KW-1185">Reference proteome</keyword>
<keyword evidence="1" id="KW-0472">Membrane</keyword>
<gene>
    <name evidence="2" type="ORF">MEDL_54993</name>
</gene>
<feature type="transmembrane region" description="Helical" evidence="1">
    <location>
        <begin position="566"/>
        <end position="587"/>
    </location>
</feature>
<evidence type="ECO:0000313" key="3">
    <source>
        <dbReference type="Proteomes" id="UP000683360"/>
    </source>
</evidence>
<feature type="transmembrane region" description="Helical" evidence="1">
    <location>
        <begin position="409"/>
        <end position="432"/>
    </location>
</feature>